<proteinExistence type="predicted"/>
<name>X1SG58_9ZZZZ</name>
<reference evidence="2" key="1">
    <citation type="journal article" date="2014" name="Front. Microbiol.">
        <title>High frequency of phylogenetically diverse reductive dehalogenase-homologous genes in deep subseafloor sedimentary metagenomes.</title>
        <authorList>
            <person name="Kawai M."/>
            <person name="Futagami T."/>
            <person name="Toyoda A."/>
            <person name="Takaki Y."/>
            <person name="Nishi S."/>
            <person name="Hori S."/>
            <person name="Arai W."/>
            <person name="Tsubouchi T."/>
            <person name="Morono Y."/>
            <person name="Uchiyama I."/>
            <person name="Ito T."/>
            <person name="Fujiyama A."/>
            <person name="Inagaki F."/>
            <person name="Takami H."/>
        </authorList>
    </citation>
    <scope>NUCLEOTIDE SEQUENCE</scope>
    <source>
        <strain evidence="2">Expedition CK06-06</strain>
    </source>
</reference>
<organism evidence="2">
    <name type="scientific">marine sediment metagenome</name>
    <dbReference type="NCBI Taxonomy" id="412755"/>
    <lineage>
        <taxon>unclassified sequences</taxon>
        <taxon>metagenomes</taxon>
        <taxon>ecological metagenomes</taxon>
    </lineage>
</organism>
<feature type="region of interest" description="Disordered" evidence="1">
    <location>
        <begin position="1"/>
        <end position="25"/>
    </location>
</feature>
<evidence type="ECO:0000313" key="2">
    <source>
        <dbReference type="EMBL" id="GAI91972.1"/>
    </source>
</evidence>
<feature type="non-terminal residue" evidence="2">
    <location>
        <position position="1"/>
    </location>
</feature>
<sequence length="49" mass="5519">TNTVNDEAPAKLPNGIGDQEDTTQRTFNRPVIDAQILKKRLVRQQDVDV</sequence>
<evidence type="ECO:0000256" key="1">
    <source>
        <dbReference type="SAM" id="MobiDB-lite"/>
    </source>
</evidence>
<dbReference type="EMBL" id="BARW01024446">
    <property type="protein sequence ID" value="GAI91972.1"/>
    <property type="molecule type" value="Genomic_DNA"/>
</dbReference>
<accession>X1SG58</accession>
<protein>
    <submittedName>
        <fullName evidence="2">Uncharacterized protein</fullName>
    </submittedName>
</protein>
<gene>
    <name evidence="2" type="ORF">S12H4_40300</name>
</gene>
<comment type="caution">
    <text evidence="2">The sequence shown here is derived from an EMBL/GenBank/DDBJ whole genome shotgun (WGS) entry which is preliminary data.</text>
</comment>
<dbReference type="AlphaFoldDB" id="X1SG58"/>